<evidence type="ECO:0000259" key="1">
    <source>
        <dbReference type="Pfam" id="PF00397"/>
    </source>
</evidence>
<comment type="caution">
    <text evidence="2">The sequence shown here is derived from an EMBL/GenBank/DDBJ whole genome shotgun (WGS) entry which is preliminary data.</text>
</comment>
<dbReference type="InterPro" id="IPR001202">
    <property type="entry name" value="WW_dom"/>
</dbReference>
<evidence type="ECO:0000313" key="2">
    <source>
        <dbReference type="EMBL" id="GMH67665.1"/>
    </source>
</evidence>
<dbReference type="OrthoDB" id="79452at2759"/>
<dbReference type="EMBL" id="BRXY01000119">
    <property type="protein sequence ID" value="GMH67665.1"/>
    <property type="molecule type" value="Genomic_DNA"/>
</dbReference>
<feature type="domain" description="WW" evidence="1">
    <location>
        <begin position="196"/>
        <end position="218"/>
    </location>
</feature>
<organism evidence="2 3">
    <name type="scientific">Triparma strigata</name>
    <dbReference type="NCBI Taxonomy" id="1606541"/>
    <lineage>
        <taxon>Eukaryota</taxon>
        <taxon>Sar</taxon>
        <taxon>Stramenopiles</taxon>
        <taxon>Ochrophyta</taxon>
        <taxon>Bolidophyceae</taxon>
        <taxon>Parmales</taxon>
        <taxon>Triparmaceae</taxon>
        <taxon>Triparma</taxon>
    </lineage>
</organism>
<dbReference type="Proteomes" id="UP001165085">
    <property type="component" value="Unassembled WGS sequence"/>
</dbReference>
<evidence type="ECO:0000313" key="3">
    <source>
        <dbReference type="Proteomes" id="UP001165085"/>
    </source>
</evidence>
<proteinExistence type="predicted"/>
<dbReference type="Gene3D" id="2.20.70.10">
    <property type="match status" value="1"/>
</dbReference>
<gene>
    <name evidence="2" type="ORF">TrST_g4973</name>
</gene>
<keyword evidence="3" id="KW-1185">Reference proteome</keyword>
<dbReference type="AlphaFoldDB" id="A0A9W7ACZ2"/>
<sequence length="234" mass="26004">MGNLQCAADGASLPHNLTQCVADAPVKSNYAGRSGQGFVQKKSRRQRLSAAAKKLVKPRGFDQPALNIDVNVSPEKYVSNNLNAQTALSAAARHVNDENSIMEKVLAENRRLQLLCEKMRSENHTQPTATALDFFSLDESQLDVSKNHHDKLHDQSADQSVDHSVEGGHRLFVDGILGVSSEFMNKGSGNPRSVFEKHTDPRTGKLYYYNKETGKSIWAKEWDSRSRTQISLPR</sequence>
<dbReference type="CDD" id="cd00201">
    <property type="entry name" value="WW"/>
    <property type="match status" value="1"/>
</dbReference>
<protein>
    <recommendedName>
        <fullName evidence="1">WW domain-containing protein</fullName>
    </recommendedName>
</protein>
<dbReference type="Pfam" id="PF00397">
    <property type="entry name" value="WW"/>
    <property type="match status" value="1"/>
</dbReference>
<name>A0A9W7ACZ2_9STRA</name>
<accession>A0A9W7ACZ2</accession>
<reference evidence="3" key="1">
    <citation type="journal article" date="2023" name="Commun. Biol.">
        <title>Genome analysis of Parmales, the sister group of diatoms, reveals the evolutionary specialization of diatoms from phago-mixotrophs to photoautotrophs.</title>
        <authorList>
            <person name="Ban H."/>
            <person name="Sato S."/>
            <person name="Yoshikawa S."/>
            <person name="Yamada K."/>
            <person name="Nakamura Y."/>
            <person name="Ichinomiya M."/>
            <person name="Sato N."/>
            <person name="Blanc-Mathieu R."/>
            <person name="Endo H."/>
            <person name="Kuwata A."/>
            <person name="Ogata H."/>
        </authorList>
    </citation>
    <scope>NUCLEOTIDE SEQUENCE [LARGE SCALE GENOMIC DNA]</scope>
    <source>
        <strain evidence="3">NIES 3701</strain>
    </source>
</reference>